<dbReference type="InterPro" id="IPR036249">
    <property type="entry name" value="Thioredoxin-like_sf"/>
</dbReference>
<dbReference type="RefSeq" id="WP_217634186.1">
    <property type="nucleotide sequence ID" value="NZ_FMYF01000011.1"/>
</dbReference>
<evidence type="ECO:0008006" key="3">
    <source>
        <dbReference type="Google" id="ProtNLM"/>
    </source>
</evidence>
<reference evidence="1 2" key="1">
    <citation type="submission" date="2016-06" db="EMBL/GenBank/DDBJ databases">
        <authorList>
            <person name="Olsen C.W."/>
            <person name="Carey S."/>
            <person name="Hinshaw L."/>
            <person name="Karasin A.I."/>
        </authorList>
    </citation>
    <scope>NUCLEOTIDE SEQUENCE [LARGE SCALE GENOMIC DNA]</scope>
    <source>
        <strain evidence="1 2">LZ-22</strain>
    </source>
</reference>
<sequence>MNTSQSSEASLETGVRPSPSVTLLVTTGCQYCEDALAELSARADLGELELEVVFVESAYGRTLQTTHRPGMFPLVLLEGQRFSVGRLPRRKLDRTLARRAAR</sequence>
<dbReference type="Proteomes" id="UP000199086">
    <property type="component" value="Unassembled WGS sequence"/>
</dbReference>
<organism evidence="1 2">
    <name type="scientific">Raineyella antarctica</name>
    <dbReference type="NCBI Taxonomy" id="1577474"/>
    <lineage>
        <taxon>Bacteria</taxon>
        <taxon>Bacillati</taxon>
        <taxon>Actinomycetota</taxon>
        <taxon>Actinomycetes</taxon>
        <taxon>Propionibacteriales</taxon>
        <taxon>Propionibacteriaceae</taxon>
        <taxon>Raineyella</taxon>
    </lineage>
</organism>
<protein>
    <recommendedName>
        <fullName evidence="3">Glutaredoxin</fullName>
    </recommendedName>
</protein>
<dbReference type="EMBL" id="FMYF01000011">
    <property type="protein sequence ID" value="SDB94753.1"/>
    <property type="molecule type" value="Genomic_DNA"/>
</dbReference>
<proteinExistence type="predicted"/>
<dbReference type="SUPFAM" id="SSF52833">
    <property type="entry name" value="Thioredoxin-like"/>
    <property type="match status" value="1"/>
</dbReference>
<dbReference type="STRING" id="1577474.GA0111570_11139"/>
<name>A0A1G6HKQ2_9ACTN</name>
<gene>
    <name evidence="1" type="ORF">GA0111570_11139</name>
</gene>
<accession>A0A1G6HKQ2</accession>
<dbReference type="AlphaFoldDB" id="A0A1G6HKQ2"/>
<keyword evidence="2" id="KW-1185">Reference proteome</keyword>
<evidence type="ECO:0000313" key="2">
    <source>
        <dbReference type="Proteomes" id="UP000199086"/>
    </source>
</evidence>
<evidence type="ECO:0000313" key="1">
    <source>
        <dbReference type="EMBL" id="SDB94753.1"/>
    </source>
</evidence>